<reference evidence="1 2" key="1">
    <citation type="submission" date="2019-01" db="EMBL/GenBank/DDBJ databases">
        <title>Coherence of Microcystis species and biogeography revealed through population genomics.</title>
        <authorList>
            <person name="Perez-Carrascal O.M."/>
            <person name="Terrat Y."/>
            <person name="Giani A."/>
            <person name="Fortin N."/>
            <person name="Tromas N."/>
            <person name="Shapiro B.J."/>
        </authorList>
    </citation>
    <scope>NUCLEOTIDE SEQUENCE [LARGE SCALE GENOMIC DNA]</scope>
    <source>
        <strain evidence="1">Ma_QC_Ca_00000000_S207</strain>
    </source>
</reference>
<gene>
    <name evidence="1" type="ORF">EWV91_07675</name>
</gene>
<comment type="caution">
    <text evidence="1">The sequence shown here is derived from an EMBL/GenBank/DDBJ whole genome shotgun (WGS) entry which is preliminary data.</text>
</comment>
<name>A0A552FRQ5_MICAE</name>
<dbReference type="AlphaFoldDB" id="A0A552FRQ5"/>
<dbReference type="InterPro" id="IPR035069">
    <property type="entry name" value="TTHA1013/TTHA0281-like"/>
</dbReference>
<dbReference type="SUPFAM" id="SSF143100">
    <property type="entry name" value="TTHA1013/TTHA0281-like"/>
    <property type="match status" value="1"/>
</dbReference>
<organism evidence="1 2">
    <name type="scientific">Microcystis aeruginosa Ma_QC_Ca_00000000_S207</name>
    <dbReference type="NCBI Taxonomy" id="2486251"/>
    <lineage>
        <taxon>Bacteria</taxon>
        <taxon>Bacillati</taxon>
        <taxon>Cyanobacteriota</taxon>
        <taxon>Cyanophyceae</taxon>
        <taxon>Oscillatoriophycideae</taxon>
        <taxon>Chroococcales</taxon>
        <taxon>Microcystaceae</taxon>
        <taxon>Microcystis</taxon>
    </lineage>
</organism>
<dbReference type="Proteomes" id="UP000320293">
    <property type="component" value="Unassembled WGS sequence"/>
</dbReference>
<proteinExistence type="predicted"/>
<accession>A0A552FRQ5</accession>
<evidence type="ECO:0000313" key="2">
    <source>
        <dbReference type="Proteomes" id="UP000320293"/>
    </source>
</evidence>
<protein>
    <submittedName>
        <fullName evidence="1">Type II toxin-antitoxin system HicB family antitoxin</fullName>
    </submittedName>
</protein>
<sequence>MQYKGYEAVIEYDASDRLFFGRVINIEDIIVFDGLSVDELEQAFQTVIEQYLTDCQTLNKIPTPPTYSFDEATTTVIN</sequence>
<dbReference type="EMBL" id="SFBF01000142">
    <property type="protein sequence ID" value="TRU49389.1"/>
    <property type="molecule type" value="Genomic_DNA"/>
</dbReference>
<evidence type="ECO:0000313" key="1">
    <source>
        <dbReference type="EMBL" id="TRU49389.1"/>
    </source>
</evidence>